<evidence type="ECO:0000313" key="5">
    <source>
        <dbReference type="EMBL" id="PQO44034.1"/>
    </source>
</evidence>
<dbReference type="InterPro" id="IPR036388">
    <property type="entry name" value="WH-like_DNA-bd_sf"/>
</dbReference>
<keyword evidence="3" id="KW-0804">Transcription</keyword>
<proteinExistence type="predicted"/>
<keyword evidence="1" id="KW-0805">Transcription regulation</keyword>
<dbReference type="Gene3D" id="1.10.10.10">
    <property type="entry name" value="Winged helix-like DNA-binding domain superfamily/Winged helix DNA-binding domain"/>
    <property type="match status" value="1"/>
</dbReference>
<dbReference type="PROSITE" id="PS50987">
    <property type="entry name" value="HTH_ARSR_2"/>
    <property type="match status" value="1"/>
</dbReference>
<dbReference type="CDD" id="cd00090">
    <property type="entry name" value="HTH_ARSR"/>
    <property type="match status" value="1"/>
</dbReference>
<dbReference type="SMART" id="SM00418">
    <property type="entry name" value="HTH_ARSR"/>
    <property type="match status" value="1"/>
</dbReference>
<dbReference type="EMBL" id="PUHZ01000021">
    <property type="protein sequence ID" value="PQO44034.1"/>
    <property type="molecule type" value="Genomic_DNA"/>
</dbReference>
<evidence type="ECO:0000256" key="1">
    <source>
        <dbReference type="ARBA" id="ARBA00023015"/>
    </source>
</evidence>
<dbReference type="InterPro" id="IPR011991">
    <property type="entry name" value="ArsR-like_HTH"/>
</dbReference>
<feature type="domain" description="HTH arsR-type" evidence="4">
    <location>
        <begin position="1"/>
        <end position="95"/>
    </location>
</feature>
<organism evidence="5 6">
    <name type="scientific">Blastopirellula marina</name>
    <dbReference type="NCBI Taxonomy" id="124"/>
    <lineage>
        <taxon>Bacteria</taxon>
        <taxon>Pseudomonadati</taxon>
        <taxon>Planctomycetota</taxon>
        <taxon>Planctomycetia</taxon>
        <taxon>Pirellulales</taxon>
        <taxon>Pirellulaceae</taxon>
        <taxon>Blastopirellula</taxon>
    </lineage>
</organism>
<dbReference type="OrthoDB" id="9802016at2"/>
<dbReference type="GO" id="GO:0003677">
    <property type="term" value="F:DNA binding"/>
    <property type="evidence" value="ECO:0007669"/>
    <property type="project" value="UniProtKB-KW"/>
</dbReference>
<reference evidence="5 6" key="1">
    <citation type="submission" date="2018-02" db="EMBL/GenBank/DDBJ databases">
        <title>Comparative genomes isolates from brazilian mangrove.</title>
        <authorList>
            <person name="Araujo J.E."/>
            <person name="Taketani R.G."/>
            <person name="Silva M.C.P."/>
            <person name="Loureco M.V."/>
            <person name="Andreote F.D."/>
        </authorList>
    </citation>
    <scope>NUCLEOTIDE SEQUENCE [LARGE SCALE GENOMIC DNA]</scope>
    <source>
        <strain evidence="5 6">Nap-Phe MGV</strain>
    </source>
</reference>
<gene>
    <name evidence="5" type="ORF">C5Y93_21060</name>
</gene>
<dbReference type="AlphaFoldDB" id="A0A2S8GJ19"/>
<name>A0A2S8GJ19_9BACT</name>
<protein>
    <submittedName>
        <fullName evidence="5">ArsR family transcriptional regulator</fullName>
    </submittedName>
</protein>
<dbReference type="NCBIfam" id="NF033788">
    <property type="entry name" value="HTH_metalloreg"/>
    <property type="match status" value="1"/>
</dbReference>
<dbReference type="PRINTS" id="PR00778">
    <property type="entry name" value="HTHARSR"/>
</dbReference>
<dbReference type="SUPFAM" id="SSF46785">
    <property type="entry name" value="Winged helix' DNA-binding domain"/>
    <property type="match status" value="1"/>
</dbReference>
<dbReference type="GO" id="GO:0003700">
    <property type="term" value="F:DNA-binding transcription factor activity"/>
    <property type="evidence" value="ECO:0007669"/>
    <property type="project" value="InterPro"/>
</dbReference>
<keyword evidence="2" id="KW-0238">DNA-binding</keyword>
<dbReference type="PANTHER" id="PTHR33154:SF18">
    <property type="entry name" value="ARSENICAL RESISTANCE OPERON REPRESSOR"/>
    <property type="match status" value="1"/>
</dbReference>
<dbReference type="RefSeq" id="WP_105337433.1">
    <property type="nucleotide sequence ID" value="NZ_PUHZ01000021.1"/>
</dbReference>
<dbReference type="InterPro" id="IPR051081">
    <property type="entry name" value="HTH_MetalResp_TranReg"/>
</dbReference>
<dbReference type="InterPro" id="IPR001845">
    <property type="entry name" value="HTH_ArsR_DNA-bd_dom"/>
</dbReference>
<dbReference type="Proteomes" id="UP000237819">
    <property type="component" value="Unassembled WGS sequence"/>
</dbReference>
<evidence type="ECO:0000313" key="6">
    <source>
        <dbReference type="Proteomes" id="UP000237819"/>
    </source>
</evidence>
<evidence type="ECO:0000256" key="3">
    <source>
        <dbReference type="ARBA" id="ARBA00023163"/>
    </source>
</evidence>
<accession>A0A2S8GJ19</accession>
<dbReference type="PANTHER" id="PTHR33154">
    <property type="entry name" value="TRANSCRIPTIONAL REGULATOR, ARSR FAMILY"/>
    <property type="match status" value="1"/>
</dbReference>
<evidence type="ECO:0000259" key="4">
    <source>
        <dbReference type="PROSITE" id="PS50987"/>
    </source>
</evidence>
<dbReference type="InterPro" id="IPR036390">
    <property type="entry name" value="WH_DNA-bd_sf"/>
</dbReference>
<sequence length="118" mass="13156">MKTIQQALNPELAFRALSDPTRLRILHLLRKGELCVCDLVNVLDVPQPTASRHLAYLKKSGLVSARKEGLWQYYRLIPATGKFHQSLLKCVADSAELLPQLTADQDYLSSCGQGDCCE</sequence>
<dbReference type="Pfam" id="PF01022">
    <property type="entry name" value="HTH_5"/>
    <property type="match status" value="1"/>
</dbReference>
<evidence type="ECO:0000256" key="2">
    <source>
        <dbReference type="ARBA" id="ARBA00023125"/>
    </source>
</evidence>
<comment type="caution">
    <text evidence="5">The sequence shown here is derived from an EMBL/GenBank/DDBJ whole genome shotgun (WGS) entry which is preliminary data.</text>
</comment>